<evidence type="ECO:0000256" key="1">
    <source>
        <dbReference type="SAM" id="SignalP"/>
    </source>
</evidence>
<evidence type="ECO:0000313" key="3">
    <source>
        <dbReference type="Proteomes" id="UP000277424"/>
    </source>
</evidence>
<dbReference type="Gene3D" id="2.60.40.1880">
    <property type="entry name" value="Invasion associated locus B (IalB) protein"/>
    <property type="match status" value="1"/>
</dbReference>
<feature type="chain" id="PRO_5019225051" evidence="1">
    <location>
        <begin position="28"/>
        <end position="187"/>
    </location>
</feature>
<keyword evidence="1" id="KW-0732">Signal</keyword>
<feature type="signal peptide" evidence="1">
    <location>
        <begin position="1"/>
        <end position="27"/>
    </location>
</feature>
<protein>
    <submittedName>
        <fullName evidence="2">Invasion protein IalB</fullName>
    </submittedName>
</protein>
<dbReference type="EMBL" id="RBIG01000001">
    <property type="protein sequence ID" value="RKQ72591.1"/>
    <property type="molecule type" value="Genomic_DNA"/>
</dbReference>
<comment type="caution">
    <text evidence="2">The sequence shown here is derived from an EMBL/GenBank/DDBJ whole genome shotgun (WGS) entry which is preliminary data.</text>
</comment>
<dbReference type="InterPro" id="IPR010642">
    <property type="entry name" value="Invasion_prot_B"/>
</dbReference>
<dbReference type="Pfam" id="PF06776">
    <property type="entry name" value="IalB"/>
    <property type="match status" value="1"/>
</dbReference>
<evidence type="ECO:0000313" key="2">
    <source>
        <dbReference type="EMBL" id="RKQ72591.1"/>
    </source>
</evidence>
<dbReference type="RefSeq" id="WP_008942660.1">
    <property type="nucleotide sequence ID" value="NZ_RBIG01000001.1"/>
</dbReference>
<reference evidence="2 3" key="1">
    <citation type="submission" date="2018-10" db="EMBL/GenBank/DDBJ databases">
        <title>Comparative analysis of microorganisms from saline springs in Andes Mountain Range, Colombia.</title>
        <authorList>
            <person name="Rubin E."/>
        </authorList>
    </citation>
    <scope>NUCLEOTIDE SEQUENCE [LARGE SCALE GENOMIC DNA]</scope>
    <source>
        <strain evidence="2 3">USBA 36</strain>
    </source>
</reference>
<dbReference type="Proteomes" id="UP000277424">
    <property type="component" value="Unassembled WGS sequence"/>
</dbReference>
<sequence length="187" mass="19723">MSSALFVRRLAVLSAAFAAFLSVPAFAQTAPAPGTAPGLAPGQQQAPKQTREQVQDWVVRCLEPQAGQPKRCEMVQVLSDRNTKREVLVMVVGYTGEKAPQAVLVLPLGVLLPAGISLKIDQGAPKTIPYRHCEPQGCIAPWQMTEVDLAALRAGTTLTVSVNDGGGKAVDLPVSLKGFTAALGKLR</sequence>
<organism evidence="2 3">
    <name type="scientific">Oceanibaculum indicum</name>
    <dbReference type="NCBI Taxonomy" id="526216"/>
    <lineage>
        <taxon>Bacteria</taxon>
        <taxon>Pseudomonadati</taxon>
        <taxon>Pseudomonadota</taxon>
        <taxon>Alphaproteobacteria</taxon>
        <taxon>Rhodospirillales</taxon>
        <taxon>Oceanibaculaceae</taxon>
        <taxon>Oceanibaculum</taxon>
    </lineage>
</organism>
<dbReference type="AlphaFoldDB" id="A0A420WNH7"/>
<accession>A0A420WNH7</accession>
<name>A0A420WNH7_9PROT</name>
<proteinExistence type="predicted"/>
<gene>
    <name evidence="2" type="ORF">BCL74_0359</name>
</gene>
<dbReference type="InterPro" id="IPR038696">
    <property type="entry name" value="IalB_sf"/>
</dbReference>